<feature type="compositionally biased region" description="Basic and acidic residues" evidence="1">
    <location>
        <begin position="287"/>
        <end position="297"/>
    </location>
</feature>
<dbReference type="Gene3D" id="3.60.10.10">
    <property type="entry name" value="Endonuclease/exonuclease/phosphatase"/>
    <property type="match status" value="1"/>
</dbReference>
<dbReference type="Proteomes" id="UP000683360">
    <property type="component" value="Unassembled WGS sequence"/>
</dbReference>
<evidence type="ECO:0008006" key="4">
    <source>
        <dbReference type="Google" id="ProtNLM"/>
    </source>
</evidence>
<keyword evidence="3" id="KW-1185">Reference proteome</keyword>
<dbReference type="InterPro" id="IPR036691">
    <property type="entry name" value="Endo/exonu/phosph_ase_sf"/>
</dbReference>
<sequence>MGDKKNKKSTADILQESRHVLYGDEVEVATVLENVLTLLNRMDTRLVSIEKNTSKNTSTLTQMNDKLNSLTARVITVETDIVNVKSRVSDLETSSEGTGNLFDEVKSKTCSLEKDIEQLKRNNGDGNDSQSIKDELRKLESYNEKLKGKLLDMQCRSMKYNLIFTGLQEQRDENCEMKIRQFIHNEMKIQKPLEFGNIHRFGKSEPGKPRPIIARFLYYSDLDMVKKAGRNLRGTFYGVNEQFPPEIEEQRRKLYPIAKQARKEKLKVVMKRDKLYINDKLVKPDEIADDTEHKEPQRSTTRPNKRPRVNSTPERDETKTDDLDVIDLPGYKFVMKNRSHLNRVKSGGIVLGFKESLSDHISVVETDSKYILWFKIDKHVVKLQQDILCGIVYIPPENSVYCVGDPFSEIESEFLNFSISHDNICLFGDFNARTAEESDFDVVNFEEFSGMLDIENEGVCTLDELNINRLRKILNSSVLFSDIHNPLSLKITCYEKQNDVSHDDEMPEEKIKRWENEQLDTFISNIDRLKVNEILAQLTEMVENTSENSIINKVVEDVCHLLTNAAKSTFGTFTKRRKHTQNIKKSKPWLGSMTNFMWVVQKYGINKELGSSFIRDTRELTATSSGTSP</sequence>
<evidence type="ECO:0000313" key="2">
    <source>
        <dbReference type="EMBL" id="CAG2184797.1"/>
    </source>
</evidence>
<dbReference type="AlphaFoldDB" id="A0A8S3PN54"/>
<gene>
    <name evidence="2" type="ORF">MEDL_438</name>
</gene>
<proteinExistence type="predicted"/>
<accession>A0A8S3PN54</accession>
<feature type="region of interest" description="Disordered" evidence="1">
    <location>
        <begin position="287"/>
        <end position="321"/>
    </location>
</feature>
<dbReference type="Gene3D" id="1.20.5.1070">
    <property type="entry name" value="Head and neck region of the ectodomain of NDV fusion glycoprotein"/>
    <property type="match status" value="1"/>
</dbReference>
<dbReference type="EMBL" id="CAJPWZ010000032">
    <property type="protein sequence ID" value="CAG2184797.1"/>
    <property type="molecule type" value="Genomic_DNA"/>
</dbReference>
<evidence type="ECO:0000256" key="1">
    <source>
        <dbReference type="SAM" id="MobiDB-lite"/>
    </source>
</evidence>
<dbReference type="OrthoDB" id="5971988at2759"/>
<dbReference type="SUPFAM" id="SSF56219">
    <property type="entry name" value="DNase I-like"/>
    <property type="match status" value="1"/>
</dbReference>
<reference evidence="2" key="1">
    <citation type="submission" date="2021-03" db="EMBL/GenBank/DDBJ databases">
        <authorList>
            <person name="Bekaert M."/>
        </authorList>
    </citation>
    <scope>NUCLEOTIDE SEQUENCE</scope>
</reference>
<protein>
    <recommendedName>
        <fullName evidence="4">Endonuclease/exonuclease/phosphatase domain-containing protein</fullName>
    </recommendedName>
</protein>
<name>A0A8S3PN54_MYTED</name>
<organism evidence="2 3">
    <name type="scientific">Mytilus edulis</name>
    <name type="common">Blue mussel</name>
    <dbReference type="NCBI Taxonomy" id="6550"/>
    <lineage>
        <taxon>Eukaryota</taxon>
        <taxon>Metazoa</taxon>
        <taxon>Spiralia</taxon>
        <taxon>Lophotrochozoa</taxon>
        <taxon>Mollusca</taxon>
        <taxon>Bivalvia</taxon>
        <taxon>Autobranchia</taxon>
        <taxon>Pteriomorphia</taxon>
        <taxon>Mytilida</taxon>
        <taxon>Mytiloidea</taxon>
        <taxon>Mytilidae</taxon>
        <taxon>Mytilinae</taxon>
        <taxon>Mytilus</taxon>
    </lineage>
</organism>
<evidence type="ECO:0000313" key="3">
    <source>
        <dbReference type="Proteomes" id="UP000683360"/>
    </source>
</evidence>
<dbReference type="Gene3D" id="3.30.70.1820">
    <property type="entry name" value="L1 transposable element, RRM domain"/>
    <property type="match status" value="1"/>
</dbReference>
<comment type="caution">
    <text evidence="2">The sequence shown here is derived from an EMBL/GenBank/DDBJ whole genome shotgun (WGS) entry which is preliminary data.</text>
</comment>